<dbReference type="SUPFAM" id="SSF54001">
    <property type="entry name" value="Cysteine proteinases"/>
    <property type="match status" value="1"/>
</dbReference>
<dbReference type="Gene3D" id="2.180.10.10">
    <property type="entry name" value="RHS repeat-associated core"/>
    <property type="match status" value="3"/>
</dbReference>
<proteinExistence type="predicted"/>
<organism evidence="5 6">
    <name type="scientific">Pseudomarimonas arenosa</name>
    <dbReference type="NCBI Taxonomy" id="2774145"/>
    <lineage>
        <taxon>Bacteria</taxon>
        <taxon>Pseudomonadati</taxon>
        <taxon>Pseudomonadota</taxon>
        <taxon>Gammaproteobacteria</taxon>
        <taxon>Lysobacterales</taxon>
        <taxon>Lysobacteraceae</taxon>
        <taxon>Pseudomarimonas</taxon>
    </lineage>
</organism>
<dbReference type="InterPro" id="IPR002931">
    <property type="entry name" value="Transglutaminase-like"/>
</dbReference>
<dbReference type="Pfam" id="PF25023">
    <property type="entry name" value="TEN_YD-shell"/>
    <property type="match status" value="1"/>
</dbReference>
<sequence length="2262" mass="247110">MNGVSHTLLSRALALSIVAVLTFAAGLDPVYAQPGERLVSTPLFDNDGAKQWVEQRNPEHDDPAAWLANALGDVHLLDGSSAGKLSAGADAKQIARDAVAVLPALRAQINQVRQRFEADRAWFAKHGLDELLDRVDEAEQLAVGRHAMVVDQLVGLQAALASKGSPESALFELKSLLASYAPPKQSPMTAEEMRAEMALVKAGEPFNDSQAFRAKFGLVDDAKLADHTSGGKAPPVASDLEETPEVVFSDRVRDKAVELDGNPLAIYSWVRNNIKVVPGYGAAQSADFTLINGQGTPFDIASLTIALLRVSGVPARYATGRVAMNAAQAKSWMEPVAGAAQAVDVLQNSGTPAVARVVNGVVVEVQLEHVWVEAWLDYEPSRGAVHREGDTWIPLDASFKQHSVTARSELPSLDSVLPDIVEVLNDRVEHAEGGFSQLDFNRLGVIADRLVTEHEIDPNSSGMAKPLVDIVPAPTEIAPSDLPYSVLAKHGHYSVLPDTLRFVVEVQVLRGGGNQLFPIGFSPISTRRIPLAALGADGLSIEYAPSNEASETALNAWRRDNPSSLAPYAIDVSPILMVAGEVEAVLPSIRMGTSEQWRVTVLDPLGLRSRSARPFMWNAGAWAHVAIDAFGLTPALLQASVPEQLEGTSVSTPTFLKSAGLSYFFGHDHYRELISGVFDGRLLRGPSIGAFYQNLSVSYFFGVPREGRFRAFTTDVYTTLGTAAADQATSREMMMAMGSYGSLLESLVWDVQLGNPIGTGASSTSILVAANEQGVPIYEINQSNLTEVMPLIRLNQDSLVEIASAVNAGMVVVAPSEEISIDGQPKVAGYFIRDPQTGAGLSRIDATINGGTIAKCLGIAISMTEVIQRLMYKILMRLAEPLLKRGVLTLAMLFGPVTLLPVIPALAGSYIWAFSAYLAMQEFTIEAASTDVITAICYLMGLWPRRCGGGGGLGAGGGSRPPRAKGKPILPELGMEYLAEVDYQGEGPFPLYFERHYLSEGVAREGMASGWSAPYFSKFVPQPESSGSYVRVELYRANQPPPVIADPQLPSLPAAVLLMTETGSYYEFKRRGDDFDTDPILPLVFQQTSEGYTHKVWDDVTETYDRNGKLIRLTDRNGVSHTLSYNAAGLVSRVQHSLGRSIEFEYNDFGLVSAFIDPQQRRTSYEYDDWRLVKVTYPDQTTREYLYEDSRFDRKLTGLIDERGVRIATIAYDYRGRAIETTGPDGADRYRFRYANGSFEETDPLGATRQYSMQKIADNWFVTGTEQPCATCGASDFSSLSLDSKGYPSSMQDFEGNRTAFNYNARGLLESYTEAVGTPQARTTVTQWHPVWRVPTRITEPTEAGTRTTVQIVNDQGDVTERRVTVAGTTRIWKYTYNSQGQVLTEDGPRDDVADVTTYTYDPAGNLATQVDPLGFVTRYTRYDASGNLLEMVDPNGLLTEYVYDQRDRLKEQRSGREGETAREVTVYGYDDAGNLTRTTSPDGSYLAYRYNEAGRLIEIADALGNRVEYSYDALGNRTSESTFGVGNVLRMTETRVYDSRGRLDVLQRARAEESIRFGYDGNDNELSMRSPLHPQASTSGYDALQRLKTSTDPSGASIAYGYDAQDNLRTVTDPRGLATEYRYNGFDELTRLISPDTGTTNYQFDPAGNLLGQTDARGQTSSYEYDEANRLRKASYSDETLSFTYDEASGGDGGIGRLSSATTAAANGSGIPSTTLAFAYDEHGKIVERRQTVGASAALSTSHDYDANGKLQTTVLPSGVEIRYSYGSDGRLLRMLVNGVEIVREIDYFPLGEPKSWAYGSNQRYTRSFDTDGRVREHSLGSATRTLAYDHNGRVESISDSGSAQSNWSFDYDDADRLTAADNSAAAGPTAGLSLEWTYDSTGNRTQQTKQVGAAAAEVIDFAIATSSNRLSAIGAASRSYDAAGNTTAWRAEAGDFAGQSMQSTYGGRNRLLAVDRVDVGGNTRIARYAYNAFGERVGKWSATEQANTRPSEQYVYDEDGHLIGRYDGDGQLLFEQLWLEDTPIAVIKPAGSSQGGQSIPANGNAPAVDVYFVHPDHLDTPRALVNPNNQIVWRWESAPFGETAANSNPTGLGNFDYTLRFPGQQYDRETGQHYNYFRDYEAGSGRYVQSDPNGLDDGPNTFAYVYSQPVWYFDVWGKHGNRNDTPGPCVVYLVVSLGGINKVGESCNGNERRELRQRCDLQAKNLSQTTGKKHACIVSPSIPCNKKGIKKVEKVIRDFLRKCGCSLPGNNEHKRGRRKK</sequence>
<evidence type="ECO:0000259" key="2">
    <source>
        <dbReference type="Pfam" id="PF01841"/>
    </source>
</evidence>
<dbReference type="Pfam" id="PF05593">
    <property type="entry name" value="RHS_repeat"/>
    <property type="match status" value="3"/>
</dbReference>
<dbReference type="NCBIfam" id="TIGR01643">
    <property type="entry name" value="YD_repeat_2x"/>
    <property type="match status" value="7"/>
</dbReference>
<evidence type="ECO:0000259" key="3">
    <source>
        <dbReference type="Pfam" id="PF20148"/>
    </source>
</evidence>
<feature type="domain" description="DUF6531" evidence="3">
    <location>
        <begin position="966"/>
        <end position="1016"/>
    </location>
</feature>
<dbReference type="PRINTS" id="PR00394">
    <property type="entry name" value="RHSPROTEIN"/>
</dbReference>
<dbReference type="PANTHER" id="PTHR32305">
    <property type="match status" value="1"/>
</dbReference>
<dbReference type="InterPro" id="IPR056823">
    <property type="entry name" value="TEN-like_YD-shell"/>
</dbReference>
<dbReference type="InterPro" id="IPR022385">
    <property type="entry name" value="Rhs_assc_core"/>
</dbReference>
<dbReference type="Pfam" id="PF01841">
    <property type="entry name" value="Transglut_core"/>
    <property type="match status" value="1"/>
</dbReference>
<dbReference type="EMBL" id="JACYTR010000009">
    <property type="protein sequence ID" value="MBD8525507.1"/>
    <property type="molecule type" value="Genomic_DNA"/>
</dbReference>
<evidence type="ECO:0000259" key="4">
    <source>
        <dbReference type="Pfam" id="PF25023"/>
    </source>
</evidence>
<dbReference type="PANTHER" id="PTHR32305:SF15">
    <property type="entry name" value="PROTEIN RHSA-RELATED"/>
    <property type="match status" value="1"/>
</dbReference>
<gene>
    <name evidence="5" type="ORF">IFO71_07095</name>
</gene>
<dbReference type="InterPro" id="IPR006530">
    <property type="entry name" value="YD"/>
</dbReference>
<protein>
    <submittedName>
        <fullName evidence="5">Uncharacterized protein</fullName>
    </submittedName>
</protein>
<reference evidence="5 6" key="1">
    <citation type="submission" date="2020-09" db="EMBL/GenBank/DDBJ databases">
        <title>Pseudoxanthomonas sp. CAU 1598 isolated from sand of Yaerae Beach.</title>
        <authorList>
            <person name="Kim W."/>
        </authorList>
    </citation>
    <scope>NUCLEOTIDE SEQUENCE [LARGE SCALE GENOMIC DNA]</scope>
    <source>
        <strain evidence="5 6">CAU 1598</strain>
    </source>
</reference>
<evidence type="ECO:0000313" key="6">
    <source>
        <dbReference type="Proteomes" id="UP000613768"/>
    </source>
</evidence>
<comment type="caution">
    <text evidence="5">The sequence shown here is derived from an EMBL/GenBank/DDBJ whole genome shotgun (WGS) entry which is preliminary data.</text>
</comment>
<dbReference type="Gene3D" id="3.10.620.30">
    <property type="match status" value="1"/>
</dbReference>
<keyword evidence="1" id="KW-0677">Repeat</keyword>
<dbReference type="InterPro" id="IPR031325">
    <property type="entry name" value="RHS_repeat"/>
</dbReference>
<dbReference type="RefSeq" id="WP_192028843.1">
    <property type="nucleotide sequence ID" value="NZ_JACYTR010000009.1"/>
</dbReference>
<keyword evidence="6" id="KW-1185">Reference proteome</keyword>
<dbReference type="Proteomes" id="UP000613768">
    <property type="component" value="Unassembled WGS sequence"/>
</dbReference>
<evidence type="ECO:0000256" key="1">
    <source>
        <dbReference type="ARBA" id="ARBA00022737"/>
    </source>
</evidence>
<dbReference type="InterPro" id="IPR038765">
    <property type="entry name" value="Papain-like_cys_pep_sf"/>
</dbReference>
<dbReference type="NCBIfam" id="TIGR03696">
    <property type="entry name" value="Rhs_assc_core"/>
    <property type="match status" value="1"/>
</dbReference>
<accession>A0AAW3ZK06</accession>
<name>A0AAW3ZK06_9GAMM</name>
<feature type="domain" description="Teneurin-like YD-shell" evidence="4">
    <location>
        <begin position="1101"/>
        <end position="1520"/>
    </location>
</feature>
<feature type="domain" description="Transglutaminase-like" evidence="2">
    <location>
        <begin position="263"/>
        <end position="397"/>
    </location>
</feature>
<dbReference type="InterPro" id="IPR045351">
    <property type="entry name" value="DUF6531"/>
</dbReference>
<evidence type="ECO:0000313" key="5">
    <source>
        <dbReference type="EMBL" id="MBD8525507.1"/>
    </source>
</evidence>
<dbReference type="InterPro" id="IPR050708">
    <property type="entry name" value="T6SS_VgrG/RHS"/>
</dbReference>
<dbReference type="Pfam" id="PF20148">
    <property type="entry name" value="DUF6531"/>
    <property type="match status" value="1"/>
</dbReference>